<dbReference type="InterPro" id="IPR050221">
    <property type="entry name" value="26S_Proteasome_ATPase"/>
</dbReference>
<evidence type="ECO:0000256" key="1">
    <source>
        <dbReference type="ARBA" id="ARBA00006914"/>
    </source>
</evidence>
<name>C2JVB0_LACRM</name>
<keyword evidence="6" id="KW-1185">Reference proteome</keyword>
<protein>
    <submittedName>
        <fullName evidence="5">ATPase, AAA family</fullName>
    </submittedName>
</protein>
<evidence type="ECO:0000259" key="4">
    <source>
        <dbReference type="SMART" id="SM00382"/>
    </source>
</evidence>
<accession>C2JVB0</accession>
<dbReference type="RefSeq" id="WP_005691196.1">
    <property type="nucleotide sequence ID" value="NZ_GG692961.1"/>
</dbReference>
<dbReference type="GO" id="GO:0016887">
    <property type="term" value="F:ATP hydrolysis activity"/>
    <property type="evidence" value="ECO:0007669"/>
    <property type="project" value="InterPro"/>
</dbReference>
<dbReference type="InterPro" id="IPR003959">
    <property type="entry name" value="ATPase_AAA_core"/>
</dbReference>
<feature type="domain" description="AAA+ ATPase" evidence="4">
    <location>
        <begin position="116"/>
        <end position="248"/>
    </location>
</feature>
<organism evidence="5 6">
    <name type="scientific">Lacticaseibacillus rhamnosus (strain LMS2-1)</name>
    <dbReference type="NCBI Taxonomy" id="525361"/>
    <lineage>
        <taxon>Bacteria</taxon>
        <taxon>Bacillati</taxon>
        <taxon>Bacillota</taxon>
        <taxon>Bacilli</taxon>
        <taxon>Lactobacillales</taxon>
        <taxon>Lactobacillaceae</taxon>
        <taxon>Lacticaseibacillus</taxon>
    </lineage>
</organism>
<dbReference type="Proteomes" id="UP000004525">
    <property type="component" value="Unassembled WGS sequence"/>
</dbReference>
<dbReference type="PANTHER" id="PTHR23073">
    <property type="entry name" value="26S PROTEASOME REGULATORY SUBUNIT"/>
    <property type="match status" value="1"/>
</dbReference>
<dbReference type="SUPFAM" id="SSF52540">
    <property type="entry name" value="P-loop containing nucleoside triphosphate hydrolases"/>
    <property type="match status" value="1"/>
</dbReference>
<dbReference type="Gene3D" id="3.40.50.300">
    <property type="entry name" value="P-loop containing nucleotide triphosphate hydrolases"/>
    <property type="match status" value="1"/>
</dbReference>
<dbReference type="InterPro" id="IPR003593">
    <property type="entry name" value="AAA+_ATPase"/>
</dbReference>
<evidence type="ECO:0000256" key="3">
    <source>
        <dbReference type="ARBA" id="ARBA00022840"/>
    </source>
</evidence>
<reference evidence="5" key="1">
    <citation type="submission" date="2009-01" db="EMBL/GenBank/DDBJ databases">
        <authorList>
            <person name="Qin X."/>
            <person name="Bachman B."/>
            <person name="Battles P."/>
            <person name="Bell A."/>
            <person name="Bess C."/>
            <person name="Bickham C."/>
            <person name="Chaboub L."/>
            <person name="Chen D."/>
            <person name="Coyle M."/>
            <person name="Deiros D.R."/>
            <person name="Dinh H."/>
            <person name="Forbes L."/>
            <person name="Fowler G."/>
            <person name="Francisco L."/>
            <person name="Fu Q."/>
            <person name="Gubbala S."/>
            <person name="Hale W."/>
            <person name="Han Y."/>
            <person name="Hemphill L."/>
            <person name="Highlander S.K."/>
            <person name="Hirani K."/>
            <person name="Hogues M."/>
            <person name="Jackson L."/>
            <person name="Jakkamsetti A."/>
            <person name="Javaid M."/>
            <person name="Jiang H."/>
            <person name="Korchina V."/>
            <person name="Kovar C."/>
            <person name="Lara F."/>
            <person name="Lee S."/>
            <person name="Mata R."/>
            <person name="Mathew T."/>
            <person name="Moen C."/>
            <person name="Morales K."/>
            <person name="Munidasa M."/>
            <person name="Nazareth L."/>
            <person name="Ngo R."/>
            <person name="Nguyen L."/>
            <person name="Okwuonu G."/>
            <person name="Ongeri F."/>
            <person name="Patil S."/>
            <person name="Petrosino J."/>
            <person name="Pham C."/>
            <person name="Pham P."/>
            <person name="Pu L.-L."/>
            <person name="Puazo M."/>
            <person name="Raj R."/>
            <person name="Reid J."/>
            <person name="Rouhana J."/>
            <person name="Saada N."/>
            <person name="Shang Y."/>
            <person name="Simmons D."/>
            <person name="Thornton R."/>
            <person name="Warren J."/>
            <person name="Weissenberger G."/>
            <person name="Zhang J."/>
            <person name="Zhang L."/>
            <person name="Zhou C."/>
            <person name="Zhu D."/>
            <person name="Muzny D."/>
            <person name="Worley K."/>
            <person name="Gibbs R."/>
        </authorList>
    </citation>
    <scope>NUCLEOTIDE SEQUENCE [LARGE SCALE GENOMIC DNA]</scope>
    <source>
        <strain evidence="5">LMS2-1</strain>
    </source>
</reference>
<comment type="caution">
    <text evidence="5">The sequence shown here is derived from an EMBL/GenBank/DDBJ whole genome shotgun (WGS) entry which is preliminary data.</text>
</comment>
<evidence type="ECO:0000313" key="6">
    <source>
        <dbReference type="Proteomes" id="UP000004525"/>
    </source>
</evidence>
<keyword evidence="3" id="KW-0067">ATP-binding</keyword>
<dbReference type="InterPro" id="IPR027417">
    <property type="entry name" value="P-loop_NTPase"/>
</dbReference>
<sequence length="368" mass="41932">MYSELLKIIEGGLKNDPQKVRNYSIKLAKYLNDNGEKTVSRKVSQLIEKSTTRTAQLDSLTAKPFDNETRVETVDVSIPTETSEELFFNEFIEQEVNEFLQSYEKRDLLLRKGIETNNRLLLYGKPGTGKTSLARFISLQTGLPLVTARLDGVVSSLLGSTAKNIRKVFEYASKQPCILFLDEFDVLAKVRDDQHELGELKRVVNSLIQNIDSFAPESILIAATNHPQLLDSAVWRRFDMKLELELPESTVREKLINYFSKIMDTDFSNDPKRIQQLVVSTKNLSPDAIKAIFNTTAKNCLLQGKDRLLYSQLILELFIYLTPTDFSEENASKFMIDNLVPQSEISDRLSLSMRKVRSIYKEVKANGQ</sequence>
<dbReference type="SMART" id="SM00382">
    <property type="entry name" value="AAA"/>
    <property type="match status" value="1"/>
</dbReference>
<dbReference type="Pfam" id="PF00004">
    <property type="entry name" value="AAA"/>
    <property type="match status" value="1"/>
</dbReference>
<evidence type="ECO:0000256" key="2">
    <source>
        <dbReference type="ARBA" id="ARBA00022741"/>
    </source>
</evidence>
<dbReference type="GO" id="GO:0005524">
    <property type="term" value="F:ATP binding"/>
    <property type="evidence" value="ECO:0007669"/>
    <property type="project" value="UniProtKB-KW"/>
</dbReference>
<evidence type="ECO:0000313" key="5">
    <source>
        <dbReference type="EMBL" id="EEN81026.1"/>
    </source>
</evidence>
<proteinExistence type="inferred from homology"/>
<keyword evidence="2" id="KW-0547">Nucleotide-binding</keyword>
<dbReference type="AlphaFoldDB" id="C2JVB0"/>
<dbReference type="EMBL" id="ACIZ01000039">
    <property type="protein sequence ID" value="EEN81026.1"/>
    <property type="molecule type" value="Genomic_DNA"/>
</dbReference>
<dbReference type="CDD" id="cd19481">
    <property type="entry name" value="RecA-like_protease"/>
    <property type="match status" value="1"/>
</dbReference>
<dbReference type="HOGENOM" id="CLU_000688_25_1_9"/>
<comment type="similarity">
    <text evidence="1">Belongs to the AAA ATPase family.</text>
</comment>
<gene>
    <name evidence="5" type="ORF">HMPREF0539_0844</name>
</gene>